<protein>
    <submittedName>
        <fullName evidence="7">Trypsin-like peptidase domain-containing protein</fullName>
    </submittedName>
</protein>
<dbReference type="EMBL" id="JANLCJ010000003">
    <property type="protein sequence ID" value="MCS5734143.1"/>
    <property type="molecule type" value="Genomic_DNA"/>
</dbReference>
<feature type="compositionally biased region" description="Basic and acidic residues" evidence="4">
    <location>
        <begin position="1"/>
        <end position="23"/>
    </location>
</feature>
<dbReference type="InterPro" id="IPR001940">
    <property type="entry name" value="Peptidase_S1C"/>
</dbReference>
<dbReference type="SMART" id="SM00228">
    <property type="entry name" value="PDZ"/>
    <property type="match status" value="1"/>
</dbReference>
<feature type="region of interest" description="Disordered" evidence="4">
    <location>
        <begin position="1"/>
        <end position="147"/>
    </location>
</feature>
<evidence type="ECO:0000313" key="7">
    <source>
        <dbReference type="EMBL" id="MCS5734143.1"/>
    </source>
</evidence>
<organism evidence="7 8">
    <name type="scientific">Herbiconiux daphne</name>
    <dbReference type="NCBI Taxonomy" id="2970914"/>
    <lineage>
        <taxon>Bacteria</taxon>
        <taxon>Bacillati</taxon>
        <taxon>Actinomycetota</taxon>
        <taxon>Actinomycetes</taxon>
        <taxon>Micrococcales</taxon>
        <taxon>Microbacteriaceae</taxon>
        <taxon>Herbiconiux</taxon>
    </lineage>
</organism>
<name>A0ABT2H2G0_9MICO</name>
<evidence type="ECO:0000313" key="8">
    <source>
        <dbReference type="Proteomes" id="UP001165586"/>
    </source>
</evidence>
<dbReference type="Proteomes" id="UP001165586">
    <property type="component" value="Unassembled WGS sequence"/>
</dbReference>
<evidence type="ECO:0000256" key="4">
    <source>
        <dbReference type="SAM" id="MobiDB-lite"/>
    </source>
</evidence>
<evidence type="ECO:0000256" key="2">
    <source>
        <dbReference type="ARBA" id="ARBA00022670"/>
    </source>
</evidence>
<dbReference type="RefSeq" id="WP_259538992.1">
    <property type="nucleotide sequence ID" value="NZ_JANLCJ010000003.1"/>
</dbReference>
<keyword evidence="3" id="KW-0378">Hydrolase</keyword>
<comment type="caution">
    <text evidence="7">The sequence shown here is derived from an EMBL/GenBank/DDBJ whole genome shotgun (WGS) entry which is preliminary data.</text>
</comment>
<dbReference type="Pfam" id="PF13180">
    <property type="entry name" value="PDZ_2"/>
    <property type="match status" value="1"/>
</dbReference>
<evidence type="ECO:0000256" key="1">
    <source>
        <dbReference type="ARBA" id="ARBA00010541"/>
    </source>
</evidence>
<gene>
    <name evidence="7" type="ORF">N1032_10375</name>
</gene>
<evidence type="ECO:0000259" key="6">
    <source>
        <dbReference type="PROSITE" id="PS50106"/>
    </source>
</evidence>
<dbReference type="Pfam" id="PF13365">
    <property type="entry name" value="Trypsin_2"/>
    <property type="match status" value="1"/>
</dbReference>
<keyword evidence="8" id="KW-1185">Reference proteome</keyword>
<dbReference type="InterPro" id="IPR001478">
    <property type="entry name" value="PDZ"/>
</dbReference>
<keyword evidence="2" id="KW-0645">Protease</keyword>
<keyword evidence="5" id="KW-0812">Transmembrane</keyword>
<keyword evidence="5" id="KW-1133">Transmembrane helix</keyword>
<feature type="compositionally biased region" description="Low complexity" evidence="4">
    <location>
        <begin position="60"/>
        <end position="77"/>
    </location>
</feature>
<comment type="similarity">
    <text evidence="1">Belongs to the peptidase S1C family.</text>
</comment>
<feature type="compositionally biased region" description="Low complexity" evidence="4">
    <location>
        <begin position="85"/>
        <end position="100"/>
    </location>
</feature>
<proteinExistence type="inferred from homology"/>
<dbReference type="InterPro" id="IPR009003">
    <property type="entry name" value="Peptidase_S1_PA"/>
</dbReference>
<dbReference type="InterPro" id="IPR051201">
    <property type="entry name" value="Chloro_Bact_Ser_Proteases"/>
</dbReference>
<dbReference type="PANTHER" id="PTHR43343">
    <property type="entry name" value="PEPTIDASE S12"/>
    <property type="match status" value="1"/>
</dbReference>
<sequence>MSDSTENRDGIGDDASVQKDAQHSESNAEVVPTAENTPGDATRTAETTPIAPEFPYRDNTTVVAPVVPAQPTAAQPTTPQPTVPQPTATQPTAPQPTAAQPTPPYTQPAGYNQQAPYGQHAPYGQQQTPNYGNGSFGTPTGSTPSYGAVPDPNFNSAMYAASGAYANQAQATAAPAKKRRGGVALIAALAIGALIGGASGAGVTAWAVSQNGGSTTNSASSPSSITVNNPDDANLITAVAAKASPSVVTISVSSDQAAGTGSGVVLTDDGYIVTNTHVVTLDGATADATIKVETNDGRIYDATVVGTDPVADLAVIKLTDASGLTPIEFGDSSKLNVGDVAIAIGSPLGLNGTVTNGIVSALNRSITVASSAAPDDTETNPTPDDGNGNGDQGPYDFWNFDIPGQGGQSQSQTPTQQSSISLSVIQTDAAINPGNSGGALLDSEGKLIGINVAIASAGSGDTGAQSGSIGVGFSIPESLVKRITDEIIANGAATHGLLGATVGDAASQENSTTAGAVIQSVSSGGAAEKAGLQAGDVVTEFNGLPITDSIDLTAQVRTQPAGGDAKITYTRGGTSKTVDVTLGQLAG</sequence>
<feature type="region of interest" description="Disordered" evidence="4">
    <location>
        <begin position="370"/>
        <end position="420"/>
    </location>
</feature>
<evidence type="ECO:0000256" key="5">
    <source>
        <dbReference type="SAM" id="Phobius"/>
    </source>
</evidence>
<dbReference type="InterPro" id="IPR036034">
    <property type="entry name" value="PDZ_sf"/>
</dbReference>
<accession>A0ABT2H2G0</accession>
<dbReference type="SUPFAM" id="SSF50156">
    <property type="entry name" value="PDZ domain-like"/>
    <property type="match status" value="1"/>
</dbReference>
<feature type="compositionally biased region" description="Polar residues" evidence="4">
    <location>
        <begin position="124"/>
        <end position="145"/>
    </location>
</feature>
<dbReference type="PROSITE" id="PS50106">
    <property type="entry name" value="PDZ"/>
    <property type="match status" value="1"/>
</dbReference>
<feature type="transmembrane region" description="Helical" evidence="5">
    <location>
        <begin position="183"/>
        <end position="208"/>
    </location>
</feature>
<evidence type="ECO:0000256" key="3">
    <source>
        <dbReference type="ARBA" id="ARBA00022801"/>
    </source>
</evidence>
<reference evidence="7" key="1">
    <citation type="submission" date="2022-08" db="EMBL/GenBank/DDBJ databases">
        <authorList>
            <person name="Deng Y."/>
            <person name="Han X.-F."/>
            <person name="Zhang Y.-Q."/>
        </authorList>
    </citation>
    <scope>NUCLEOTIDE SEQUENCE</scope>
    <source>
        <strain evidence="7">CPCC 203386</strain>
    </source>
</reference>
<dbReference type="PRINTS" id="PR00834">
    <property type="entry name" value="PROTEASES2C"/>
</dbReference>
<dbReference type="SUPFAM" id="SSF50494">
    <property type="entry name" value="Trypsin-like serine proteases"/>
    <property type="match status" value="1"/>
</dbReference>
<feature type="compositionally biased region" description="Low complexity" evidence="4">
    <location>
        <begin position="408"/>
        <end position="420"/>
    </location>
</feature>
<feature type="domain" description="PDZ" evidence="6">
    <location>
        <begin position="487"/>
        <end position="573"/>
    </location>
</feature>
<dbReference type="Gene3D" id="2.40.10.10">
    <property type="entry name" value="Trypsin-like serine proteases"/>
    <property type="match status" value="2"/>
</dbReference>
<dbReference type="InterPro" id="IPR043504">
    <property type="entry name" value="Peptidase_S1_PA_chymotrypsin"/>
</dbReference>
<dbReference type="Gene3D" id="2.30.42.10">
    <property type="match status" value="1"/>
</dbReference>
<dbReference type="PANTHER" id="PTHR43343:SF3">
    <property type="entry name" value="PROTEASE DO-LIKE 8, CHLOROPLASTIC"/>
    <property type="match status" value="1"/>
</dbReference>
<keyword evidence="5" id="KW-0472">Membrane</keyword>